<accession>A0A0F7ID49</accession>
<dbReference type="OrthoDB" id="372195at2157"/>
<feature type="active site" description="For Fru-6P isomerization activity" evidence="11">
    <location>
        <position position="586"/>
    </location>
</feature>
<evidence type="ECO:0000313" key="14">
    <source>
        <dbReference type="EMBL" id="AKG91233.1"/>
    </source>
</evidence>
<dbReference type="RefSeq" id="WP_048095772.1">
    <property type="nucleotide sequence ID" value="NZ_CP011267.1"/>
</dbReference>
<comment type="subunit">
    <text evidence="11">Homodimer.</text>
</comment>
<dbReference type="InterPro" id="IPR001347">
    <property type="entry name" value="SIS_dom"/>
</dbReference>
<evidence type="ECO:0000256" key="5">
    <source>
        <dbReference type="ARBA" id="ARBA00022490"/>
    </source>
</evidence>
<feature type="domain" description="Glutamine amidotransferase type-2" evidence="12">
    <location>
        <begin position="2"/>
        <end position="213"/>
    </location>
</feature>
<dbReference type="PATRIC" id="fig|113653.22.peg.1458"/>
<sequence length="591" mass="65653">MCGIVGYLGFRRADQVIISALKRLEYRGYDSWGVAVKHGDELGLIKRVGAIGEVEGYSVAEGSVGIGHTRWATHGKPSELNAHPHTDCRGKVAVVHNGIISNFQSLREELESRGHEFSSETDTEVIAHLIEEEYRGDLREAVMRAVERLKGSYAIVAMHADSEELVAVRYKSPLVIGVGDGEWLIASDVPAVLDYTNRVIYLEDGDVVKLWSDGLRIWNGGKEVERKIVTIPWSIEDAEKGGYEHFMLKEIHETPRVIEDTLFEYLSEDIEIDASFSAGISEIVFIACGTSYHASLIGKYLIEKLSGIPVRVEFASEFIYHHPPMHRALAIAITQSGETADTLEAMRIAKKLGARTLAIVNVLGSTATRIADHVLYTRAGPEISVAATKSFIAQLIVLYLIALKLSRMPGSEVSRLVEELRIMPELVRKILEREDEIREIAERLAGFENMMYIGRGIGVPIAMEGALKMKEISYIHAEAYPAGELKHGPFALLGEQTPVVATLVPDDTYEIMLNNIKEVKARDSIVVAVAEENDMEVEKYVDHVIRVPRTEHIFTAITHSVALQLLAYYAARKRGCEIDKPRNLAKSVTVE</sequence>
<evidence type="ECO:0000256" key="2">
    <source>
        <dbReference type="ARBA" id="ARBA00004496"/>
    </source>
</evidence>
<evidence type="ECO:0000256" key="8">
    <source>
        <dbReference type="ARBA" id="ARBA00022737"/>
    </source>
</evidence>
<dbReference type="GO" id="GO:0006487">
    <property type="term" value="P:protein N-linked glycosylation"/>
    <property type="evidence" value="ECO:0007669"/>
    <property type="project" value="TreeGrafter"/>
</dbReference>
<dbReference type="Proteomes" id="UP000034723">
    <property type="component" value="Chromosome"/>
</dbReference>
<evidence type="ECO:0000256" key="7">
    <source>
        <dbReference type="ARBA" id="ARBA00022679"/>
    </source>
</evidence>
<dbReference type="InterPro" id="IPR029055">
    <property type="entry name" value="Ntn_hydrolases_N"/>
</dbReference>
<gene>
    <name evidence="11" type="primary">glmS</name>
    <name evidence="14" type="ORF">GAH_01476</name>
</gene>
<dbReference type="InterPro" id="IPR005855">
    <property type="entry name" value="GFAT"/>
</dbReference>
<comment type="catalytic activity">
    <reaction evidence="1 11">
        <text>D-fructose 6-phosphate + L-glutamine = D-glucosamine 6-phosphate + L-glutamate</text>
        <dbReference type="Rhea" id="RHEA:13237"/>
        <dbReference type="ChEBI" id="CHEBI:29985"/>
        <dbReference type="ChEBI" id="CHEBI:58359"/>
        <dbReference type="ChEBI" id="CHEBI:58725"/>
        <dbReference type="ChEBI" id="CHEBI:61527"/>
        <dbReference type="EC" id="2.6.1.16"/>
    </reaction>
</comment>
<dbReference type="NCBIfam" id="NF001484">
    <property type="entry name" value="PRK00331.1"/>
    <property type="match status" value="1"/>
</dbReference>
<evidence type="ECO:0000313" key="15">
    <source>
        <dbReference type="Proteomes" id="UP000034723"/>
    </source>
</evidence>
<dbReference type="InterPro" id="IPR047084">
    <property type="entry name" value="GFAT_N"/>
</dbReference>
<dbReference type="Gene3D" id="3.60.20.10">
    <property type="entry name" value="Glutamine Phosphoribosylpyrophosphate, subunit 1, domain 1"/>
    <property type="match status" value="1"/>
</dbReference>
<dbReference type="Pfam" id="PF01380">
    <property type="entry name" value="SIS"/>
    <property type="match status" value="2"/>
</dbReference>
<evidence type="ECO:0000256" key="6">
    <source>
        <dbReference type="ARBA" id="ARBA00022576"/>
    </source>
</evidence>
<comment type="subcellular location">
    <subcellularLocation>
        <location evidence="2 11">Cytoplasm</location>
    </subcellularLocation>
</comment>
<keyword evidence="6 11" id="KW-0032">Aminotransferase</keyword>
<dbReference type="Gene3D" id="3.40.50.10490">
    <property type="entry name" value="Glucose-6-phosphate isomerase like protein, domain 1"/>
    <property type="match status" value="2"/>
</dbReference>
<dbReference type="GO" id="GO:0006002">
    <property type="term" value="P:fructose 6-phosphate metabolic process"/>
    <property type="evidence" value="ECO:0007669"/>
    <property type="project" value="TreeGrafter"/>
</dbReference>
<feature type="domain" description="SIS" evidence="13">
    <location>
        <begin position="440"/>
        <end position="581"/>
    </location>
</feature>
<dbReference type="GO" id="GO:0004360">
    <property type="term" value="F:glutamine-fructose-6-phosphate transaminase (isomerizing) activity"/>
    <property type="evidence" value="ECO:0007669"/>
    <property type="project" value="UniProtKB-UniRule"/>
</dbReference>
<proteinExistence type="inferred from homology"/>
<name>A0A0F7ID49_9EURY</name>
<protein>
    <recommendedName>
        <fullName evidence="4 11">Glutamine--fructose-6-phosphate aminotransferase [isomerizing]</fullName>
        <ecNumber evidence="3 11">2.6.1.16</ecNumber>
    </recommendedName>
    <alternativeName>
        <fullName evidence="11">D-fructose-6-phosphate amidotransferase</fullName>
    </alternativeName>
    <alternativeName>
        <fullName evidence="11">GFAT</fullName>
    </alternativeName>
    <alternativeName>
        <fullName evidence="11">Glucosamine-6-phosphate synthase</fullName>
    </alternativeName>
    <alternativeName>
        <fullName evidence="11">Hexosephosphate aminotransferase</fullName>
    </alternativeName>
    <alternativeName>
        <fullName evidence="11">L-glutamine--D-fructose-6-phosphate amidotransferase</fullName>
    </alternativeName>
</protein>
<evidence type="ECO:0000256" key="9">
    <source>
        <dbReference type="ARBA" id="ARBA00022962"/>
    </source>
</evidence>
<feature type="active site" description="Nucleophile; for GATase activity" evidence="11">
    <location>
        <position position="2"/>
    </location>
</feature>
<dbReference type="PANTHER" id="PTHR10937:SF0">
    <property type="entry name" value="GLUTAMINE--FRUCTOSE-6-PHOSPHATE TRANSAMINASE (ISOMERIZING)"/>
    <property type="match status" value="1"/>
</dbReference>
<keyword evidence="9" id="KW-0315">Glutamine amidotransferase</keyword>
<dbReference type="Pfam" id="PF13522">
    <property type="entry name" value="GATase_6"/>
    <property type="match status" value="1"/>
</dbReference>
<evidence type="ECO:0000256" key="4">
    <source>
        <dbReference type="ARBA" id="ARBA00016090"/>
    </source>
</evidence>
<dbReference type="HAMAP" id="MF_00164">
    <property type="entry name" value="GlmS"/>
    <property type="match status" value="1"/>
</dbReference>
<dbReference type="FunFam" id="3.60.20.10:FF:000006">
    <property type="entry name" value="Glutamine--fructose-6-phosphate aminotransferase [isomerizing]"/>
    <property type="match status" value="1"/>
</dbReference>
<evidence type="ECO:0000256" key="3">
    <source>
        <dbReference type="ARBA" id="ARBA00012916"/>
    </source>
</evidence>
<dbReference type="HOGENOM" id="CLU_012520_5_2_2"/>
<dbReference type="CDD" id="cd00714">
    <property type="entry name" value="GFAT"/>
    <property type="match status" value="1"/>
</dbReference>
<dbReference type="PANTHER" id="PTHR10937">
    <property type="entry name" value="GLUCOSAMINE--FRUCTOSE-6-PHOSPHATE AMINOTRANSFERASE, ISOMERIZING"/>
    <property type="match status" value="1"/>
</dbReference>
<dbReference type="SUPFAM" id="SSF56235">
    <property type="entry name" value="N-terminal nucleophile aminohydrolases (Ntn hydrolases)"/>
    <property type="match status" value="1"/>
</dbReference>
<comment type="function">
    <text evidence="10 11">Catalyzes the first step in hexosamine metabolism, converting fructose-6P into glucosamine-6P using glutamine as a nitrogen source.</text>
</comment>
<dbReference type="GO" id="GO:0006047">
    <property type="term" value="P:UDP-N-acetylglucosamine metabolic process"/>
    <property type="evidence" value="ECO:0007669"/>
    <property type="project" value="TreeGrafter"/>
</dbReference>
<dbReference type="PROSITE" id="PS51464">
    <property type="entry name" value="SIS"/>
    <property type="match status" value="2"/>
</dbReference>
<evidence type="ECO:0000256" key="11">
    <source>
        <dbReference type="HAMAP-Rule" id="MF_00164"/>
    </source>
</evidence>
<dbReference type="SUPFAM" id="SSF53697">
    <property type="entry name" value="SIS domain"/>
    <property type="match status" value="1"/>
</dbReference>
<evidence type="ECO:0000256" key="1">
    <source>
        <dbReference type="ARBA" id="ARBA00001031"/>
    </source>
</evidence>
<dbReference type="InterPro" id="IPR017932">
    <property type="entry name" value="GATase_2_dom"/>
</dbReference>
<dbReference type="PROSITE" id="PS51278">
    <property type="entry name" value="GATASE_TYPE_2"/>
    <property type="match status" value="1"/>
</dbReference>
<dbReference type="GO" id="GO:0005975">
    <property type="term" value="P:carbohydrate metabolic process"/>
    <property type="evidence" value="ECO:0007669"/>
    <property type="project" value="UniProtKB-UniRule"/>
</dbReference>
<organism evidence="14 15">
    <name type="scientific">Geoglobus ahangari</name>
    <dbReference type="NCBI Taxonomy" id="113653"/>
    <lineage>
        <taxon>Archaea</taxon>
        <taxon>Methanobacteriati</taxon>
        <taxon>Methanobacteriota</taxon>
        <taxon>Archaeoglobi</taxon>
        <taxon>Archaeoglobales</taxon>
        <taxon>Archaeoglobaceae</taxon>
        <taxon>Geoglobus</taxon>
    </lineage>
</organism>
<evidence type="ECO:0000259" key="12">
    <source>
        <dbReference type="PROSITE" id="PS51278"/>
    </source>
</evidence>
<dbReference type="STRING" id="113653.GAH_01476"/>
<dbReference type="EMBL" id="CP011267">
    <property type="protein sequence ID" value="AKG91233.1"/>
    <property type="molecule type" value="Genomic_DNA"/>
</dbReference>
<feature type="initiator methionine" description="Removed" evidence="11">
    <location>
        <position position="1"/>
    </location>
</feature>
<dbReference type="InParanoid" id="A0A0F7ID49"/>
<keyword evidence="7 11" id="KW-0808">Transferase</keyword>
<dbReference type="KEGG" id="gah:GAH_01476"/>
<dbReference type="InterPro" id="IPR046348">
    <property type="entry name" value="SIS_dom_sf"/>
</dbReference>
<dbReference type="GeneID" id="24804046"/>
<keyword evidence="5 11" id="KW-0963">Cytoplasm</keyword>
<keyword evidence="8" id="KW-0677">Repeat</keyword>
<dbReference type="CDD" id="cd05009">
    <property type="entry name" value="SIS_GlmS_GlmD_2"/>
    <property type="match status" value="1"/>
</dbReference>
<keyword evidence="15" id="KW-1185">Reference proteome</keyword>
<feature type="domain" description="SIS" evidence="13">
    <location>
        <begin position="272"/>
        <end position="411"/>
    </location>
</feature>
<dbReference type="InterPro" id="IPR035490">
    <property type="entry name" value="GlmS/FrlB_SIS"/>
</dbReference>
<dbReference type="GO" id="GO:0097367">
    <property type="term" value="F:carbohydrate derivative binding"/>
    <property type="evidence" value="ECO:0007669"/>
    <property type="project" value="InterPro"/>
</dbReference>
<dbReference type="FunFam" id="3.40.50.10490:FF:000001">
    <property type="entry name" value="Glutamine--fructose-6-phosphate aminotransferase [isomerizing]"/>
    <property type="match status" value="1"/>
</dbReference>
<dbReference type="EC" id="2.6.1.16" evidence="3 11"/>
<evidence type="ECO:0000259" key="13">
    <source>
        <dbReference type="PROSITE" id="PS51464"/>
    </source>
</evidence>
<dbReference type="NCBIfam" id="TIGR01135">
    <property type="entry name" value="glmS"/>
    <property type="match status" value="1"/>
</dbReference>
<dbReference type="CDD" id="cd05008">
    <property type="entry name" value="SIS_GlmS_GlmD_1"/>
    <property type="match status" value="1"/>
</dbReference>
<dbReference type="GO" id="GO:0005737">
    <property type="term" value="C:cytoplasm"/>
    <property type="evidence" value="ECO:0007669"/>
    <property type="project" value="UniProtKB-SubCell"/>
</dbReference>
<evidence type="ECO:0000256" key="10">
    <source>
        <dbReference type="ARBA" id="ARBA00055466"/>
    </source>
</evidence>
<dbReference type="AlphaFoldDB" id="A0A0F7ID49"/>
<reference evidence="14 15" key="1">
    <citation type="submission" date="2015-04" db="EMBL/GenBank/DDBJ databases">
        <title>The complete genome sequence of the hyperthermophilic, obligate iron-reducing archaeon Geoglobus ahangari strain 234T.</title>
        <authorList>
            <person name="Manzella M.P."/>
            <person name="Holmes D.E."/>
            <person name="Rocheleau J.M."/>
            <person name="Chung A."/>
            <person name="Reguera G."/>
            <person name="Kashefi K."/>
        </authorList>
    </citation>
    <scope>NUCLEOTIDE SEQUENCE [LARGE SCALE GENOMIC DNA]</scope>
    <source>
        <strain evidence="14 15">234</strain>
    </source>
</reference>
<dbReference type="InterPro" id="IPR035466">
    <property type="entry name" value="GlmS/AgaS_SIS"/>
</dbReference>